<organism evidence="1 2">
    <name type="scientific">Araneus ventricosus</name>
    <name type="common">Orbweaver spider</name>
    <name type="synonym">Epeira ventricosa</name>
    <dbReference type="NCBI Taxonomy" id="182803"/>
    <lineage>
        <taxon>Eukaryota</taxon>
        <taxon>Metazoa</taxon>
        <taxon>Ecdysozoa</taxon>
        <taxon>Arthropoda</taxon>
        <taxon>Chelicerata</taxon>
        <taxon>Arachnida</taxon>
        <taxon>Araneae</taxon>
        <taxon>Araneomorphae</taxon>
        <taxon>Entelegynae</taxon>
        <taxon>Araneoidea</taxon>
        <taxon>Araneidae</taxon>
        <taxon>Araneus</taxon>
    </lineage>
</organism>
<dbReference type="PANTHER" id="PTHR12241">
    <property type="entry name" value="TUBULIN POLYGLUTAMYLASE"/>
    <property type="match status" value="1"/>
</dbReference>
<dbReference type="GO" id="GO:0000226">
    <property type="term" value="P:microtubule cytoskeleton organization"/>
    <property type="evidence" value="ECO:0007669"/>
    <property type="project" value="TreeGrafter"/>
</dbReference>
<evidence type="ECO:0000313" key="2">
    <source>
        <dbReference type="Proteomes" id="UP000499080"/>
    </source>
</evidence>
<evidence type="ECO:0000313" key="1">
    <source>
        <dbReference type="EMBL" id="GBN88465.1"/>
    </source>
</evidence>
<proteinExistence type="predicted"/>
<dbReference type="OrthoDB" id="202825at2759"/>
<dbReference type="AlphaFoldDB" id="A0A4Y2SN00"/>
<accession>A0A4Y2SN00</accession>
<dbReference type="GO" id="GO:0036064">
    <property type="term" value="C:ciliary basal body"/>
    <property type="evidence" value="ECO:0007669"/>
    <property type="project" value="TreeGrafter"/>
</dbReference>
<comment type="caution">
    <text evidence="1">The sequence shown here is derived from an EMBL/GenBank/DDBJ whole genome shotgun (WGS) entry which is preliminary data.</text>
</comment>
<reference evidence="1 2" key="1">
    <citation type="journal article" date="2019" name="Sci. Rep.">
        <title>Orb-weaving spider Araneus ventricosus genome elucidates the spidroin gene catalogue.</title>
        <authorList>
            <person name="Kono N."/>
            <person name="Nakamura H."/>
            <person name="Ohtoshi R."/>
            <person name="Moran D.A.P."/>
            <person name="Shinohara A."/>
            <person name="Yoshida Y."/>
            <person name="Fujiwara M."/>
            <person name="Mori M."/>
            <person name="Tomita M."/>
            <person name="Arakawa K."/>
        </authorList>
    </citation>
    <scope>NUCLEOTIDE SEQUENCE [LARGE SCALE GENOMIC DNA]</scope>
</reference>
<keyword evidence="2" id="KW-1185">Reference proteome</keyword>
<gene>
    <name evidence="1" type="ORF">AVEN_56056_1</name>
</gene>
<sequence length="162" mass="18741">MVRFVRPVPVRGKNDPSRTNSQETLFILILPDSEKSLQCHLLVNRSPSLGSSSPFDKELKQSMIKNVLKMVLLTSRQIDIIKREEHSKSLDRLTNPSVTRSLSPKERILAEFQEQKEIKMMGNFRMLYPVEDDRYDEVRRMSFSLDGRNADKSKTNSIAKDD</sequence>
<dbReference type="GO" id="GO:0015631">
    <property type="term" value="F:tubulin binding"/>
    <property type="evidence" value="ECO:0007669"/>
    <property type="project" value="TreeGrafter"/>
</dbReference>
<dbReference type="Proteomes" id="UP000499080">
    <property type="component" value="Unassembled WGS sequence"/>
</dbReference>
<name>A0A4Y2SN00_ARAVE</name>
<dbReference type="EMBL" id="BGPR01022298">
    <property type="protein sequence ID" value="GBN88465.1"/>
    <property type="molecule type" value="Genomic_DNA"/>
</dbReference>
<dbReference type="GO" id="GO:0070740">
    <property type="term" value="F:tubulin-glutamic acid ligase activity"/>
    <property type="evidence" value="ECO:0007669"/>
    <property type="project" value="TreeGrafter"/>
</dbReference>
<protein>
    <submittedName>
        <fullName evidence="1">Uncharacterized protein</fullName>
    </submittedName>
</protein>